<dbReference type="AlphaFoldDB" id="A0A015J2U0"/>
<comment type="similarity">
    <text evidence="2">Belongs to the BORCS8 family.</text>
</comment>
<evidence type="ECO:0000256" key="2">
    <source>
        <dbReference type="ARBA" id="ARBA00010463"/>
    </source>
</evidence>
<keyword evidence="3" id="KW-0472">Membrane</keyword>
<accession>A0A015J2U0</accession>
<dbReference type="EMBL" id="JEMT01025809">
    <property type="protein sequence ID" value="EXX61080.1"/>
    <property type="molecule type" value="Genomic_DNA"/>
</dbReference>
<protein>
    <submittedName>
        <fullName evidence="5">Uncharacterized protein</fullName>
    </submittedName>
</protein>
<evidence type="ECO:0000256" key="1">
    <source>
        <dbReference type="ARBA" id="ARBA00004656"/>
    </source>
</evidence>
<gene>
    <name evidence="5" type="ORF">RirG_174290</name>
</gene>
<keyword evidence="4" id="KW-0458">Lysosome</keyword>
<organism evidence="5 6">
    <name type="scientific">Rhizophagus irregularis (strain DAOM 197198w)</name>
    <name type="common">Glomus intraradices</name>
    <dbReference type="NCBI Taxonomy" id="1432141"/>
    <lineage>
        <taxon>Eukaryota</taxon>
        <taxon>Fungi</taxon>
        <taxon>Fungi incertae sedis</taxon>
        <taxon>Mucoromycota</taxon>
        <taxon>Glomeromycotina</taxon>
        <taxon>Glomeromycetes</taxon>
        <taxon>Glomerales</taxon>
        <taxon>Glomeraceae</taxon>
        <taxon>Rhizophagus</taxon>
    </lineage>
</organism>
<evidence type="ECO:0000256" key="3">
    <source>
        <dbReference type="ARBA" id="ARBA00023136"/>
    </source>
</evidence>
<evidence type="ECO:0000256" key="4">
    <source>
        <dbReference type="ARBA" id="ARBA00023228"/>
    </source>
</evidence>
<comment type="caution">
    <text evidence="5">The sequence shown here is derived from an EMBL/GenBank/DDBJ whole genome shotgun (WGS) entry which is preliminary data.</text>
</comment>
<dbReference type="PANTHER" id="PTHR21146:SF0">
    <property type="entry name" value="BLOC-1-RELATED COMPLEX SUBUNIT 8"/>
    <property type="match status" value="1"/>
</dbReference>
<dbReference type="PANTHER" id="PTHR21146">
    <property type="entry name" value="MEF2B PROTEIN"/>
    <property type="match status" value="1"/>
</dbReference>
<proteinExistence type="inferred from homology"/>
<dbReference type="Proteomes" id="UP000022910">
    <property type="component" value="Unassembled WGS sequence"/>
</dbReference>
<evidence type="ECO:0000313" key="6">
    <source>
        <dbReference type="Proteomes" id="UP000022910"/>
    </source>
</evidence>
<keyword evidence="6" id="KW-1185">Reference proteome</keyword>
<name>A0A015J2U0_RHIIW</name>
<sequence>MDTSATSPNEQAFSASNTNTVSVQALPIKRPNSSQKYDNAVSFSALSSVFADQKPSTSLVSNWAPSSFGSLTSIDQFFLNSKKTSSSSLNWLGMAGGNNNVDSPDPVIQDANLKEKVKKAYIDLEIYGRQLYNDSSLGLYHMSEHIRKRVPQIVEDKKVLTSLTKDVEVTLEDMKDSCEVIESMPTIPCFNNINEMLKRTLEMVEAKNKDNV</sequence>
<reference evidence="5 6" key="1">
    <citation type="submission" date="2014-02" db="EMBL/GenBank/DDBJ databases">
        <title>Single nucleus genome sequencing reveals high similarity among nuclei of an endomycorrhizal fungus.</title>
        <authorList>
            <person name="Lin K."/>
            <person name="Geurts R."/>
            <person name="Zhang Z."/>
            <person name="Limpens E."/>
            <person name="Saunders D.G."/>
            <person name="Mu D."/>
            <person name="Pang E."/>
            <person name="Cao H."/>
            <person name="Cha H."/>
            <person name="Lin T."/>
            <person name="Zhou Q."/>
            <person name="Shang Y."/>
            <person name="Li Y."/>
            <person name="Ivanov S."/>
            <person name="Sharma T."/>
            <person name="Velzen R.V."/>
            <person name="Ruijter N.D."/>
            <person name="Aanen D.K."/>
            <person name="Win J."/>
            <person name="Kamoun S."/>
            <person name="Bisseling T."/>
            <person name="Huang S."/>
        </authorList>
    </citation>
    <scope>NUCLEOTIDE SEQUENCE [LARGE SCALE GENOMIC DNA]</scope>
    <source>
        <strain evidence="6">DAOM197198w</strain>
    </source>
</reference>
<evidence type="ECO:0000313" key="5">
    <source>
        <dbReference type="EMBL" id="EXX61080.1"/>
    </source>
</evidence>
<dbReference type="OrthoDB" id="10044187at2759"/>
<dbReference type="HOGENOM" id="CLU_1300286_0_0_1"/>
<dbReference type="InterPro" id="IPR019320">
    <property type="entry name" value="BORCS8"/>
</dbReference>
<comment type="subcellular location">
    <subcellularLocation>
        <location evidence="1">Lysosome membrane</location>
    </subcellularLocation>
</comment>
<dbReference type="Pfam" id="PF10167">
    <property type="entry name" value="BORCS8"/>
    <property type="match status" value="1"/>
</dbReference>